<dbReference type="EMBL" id="AP017424">
    <property type="protein sequence ID" value="BAU83346.1"/>
    <property type="molecule type" value="Genomic_DNA"/>
</dbReference>
<evidence type="ECO:0000313" key="1">
    <source>
        <dbReference type="EMBL" id="BAU83346.1"/>
    </source>
</evidence>
<evidence type="ECO:0000313" key="2">
    <source>
        <dbReference type="Proteomes" id="UP000217676"/>
    </source>
</evidence>
<keyword evidence="2" id="KW-1185">Reference proteome</keyword>
<reference evidence="1 2" key="1">
    <citation type="journal article" date="2016" name="Genome Announc.">
        <title>Complete Genome Sequence of Thiostrepton-Producing Streptomyces laurentii ATCC 31255.</title>
        <authorList>
            <person name="Doi K."/>
            <person name="Fujino Y."/>
            <person name="Nagayoshi Y."/>
            <person name="Ohshima T."/>
            <person name="Ogata S."/>
        </authorList>
    </citation>
    <scope>NUCLEOTIDE SEQUENCE [LARGE SCALE GENOMIC DNA]</scope>
    <source>
        <strain evidence="1 2">ATCC 31255</strain>
    </source>
</reference>
<gene>
    <name evidence="1" type="ORF">SLA_2419</name>
</gene>
<accession>A0A160NYT0</accession>
<organism evidence="1 2">
    <name type="scientific">Streptomyces laurentii</name>
    <dbReference type="NCBI Taxonomy" id="39478"/>
    <lineage>
        <taxon>Bacteria</taxon>
        <taxon>Bacillati</taxon>
        <taxon>Actinomycetota</taxon>
        <taxon>Actinomycetes</taxon>
        <taxon>Kitasatosporales</taxon>
        <taxon>Streptomycetaceae</taxon>
        <taxon>Streptomyces</taxon>
    </lineage>
</organism>
<sequence>MPLIASPVIAPPKPPPAPPPVVGLPDVGVATVTYTDPTGKVWPLSDSSAGWFTRGAGVSGLGAVVYTHTRDAQPRGGALLRHVAAQPRSIVWPLYVYGRDHMEFVGRWRALATAFTRTLRPGPDGRPVPGVLTVARPDGTARRIHVFYDSGFEGQPKRGAGVVSDNAVITFWCEDPYWQDTVPVTVRRESAVPLDHQAPYPTISSGQVLGATTLDVPGDVVVWPLWRITGPATLITVTREDTGEAFTIDPAKVGHGALAAGEQVTVRTDPPQVRGPDGSTWSAALDWPGAVLWPLAPGTNEVTFQLDGAGPGSAVDLEFHPRYETA</sequence>
<dbReference type="KEGG" id="slau:SLA_2419"/>
<protein>
    <submittedName>
        <fullName evidence="1">Serine/arginine repetitive matrix protein 2</fullName>
    </submittedName>
</protein>
<name>A0A160NYT0_STRLU</name>
<dbReference type="AlphaFoldDB" id="A0A160NYT0"/>
<proteinExistence type="predicted"/>
<dbReference type="Proteomes" id="UP000217676">
    <property type="component" value="Chromosome"/>
</dbReference>